<evidence type="ECO:0000256" key="2">
    <source>
        <dbReference type="SAM" id="MobiDB-lite"/>
    </source>
</evidence>
<dbReference type="OrthoDB" id="8122238at2759"/>
<evidence type="ECO:0000313" key="3">
    <source>
        <dbReference type="EMBL" id="GBP70324.1"/>
    </source>
</evidence>
<feature type="coiled-coil region" evidence="1">
    <location>
        <begin position="122"/>
        <end position="149"/>
    </location>
</feature>
<accession>A0A4C1Y5U1</accession>
<proteinExistence type="predicted"/>
<reference evidence="3 4" key="1">
    <citation type="journal article" date="2019" name="Commun. Biol.">
        <title>The bagworm genome reveals a unique fibroin gene that provides high tensile strength.</title>
        <authorList>
            <person name="Kono N."/>
            <person name="Nakamura H."/>
            <person name="Ohtoshi R."/>
            <person name="Tomita M."/>
            <person name="Numata K."/>
            <person name="Arakawa K."/>
        </authorList>
    </citation>
    <scope>NUCLEOTIDE SEQUENCE [LARGE SCALE GENOMIC DNA]</scope>
</reference>
<evidence type="ECO:0000256" key="1">
    <source>
        <dbReference type="SAM" id="Coils"/>
    </source>
</evidence>
<dbReference type="AlphaFoldDB" id="A0A4C1Y5U1"/>
<name>A0A4C1Y5U1_EUMVA</name>
<feature type="compositionally biased region" description="Basic and acidic residues" evidence="2">
    <location>
        <begin position="204"/>
        <end position="214"/>
    </location>
</feature>
<feature type="region of interest" description="Disordered" evidence="2">
    <location>
        <begin position="33"/>
        <end position="58"/>
    </location>
</feature>
<evidence type="ECO:0000313" key="4">
    <source>
        <dbReference type="Proteomes" id="UP000299102"/>
    </source>
</evidence>
<keyword evidence="1" id="KW-0175">Coiled coil</keyword>
<comment type="caution">
    <text evidence="3">The sequence shown here is derived from an EMBL/GenBank/DDBJ whole genome shotgun (WGS) entry which is preliminary data.</text>
</comment>
<dbReference type="Proteomes" id="UP000299102">
    <property type="component" value="Unassembled WGS sequence"/>
</dbReference>
<feature type="compositionally biased region" description="Low complexity" evidence="2">
    <location>
        <begin position="227"/>
        <end position="236"/>
    </location>
</feature>
<dbReference type="EMBL" id="BGZK01001069">
    <property type="protein sequence ID" value="GBP70324.1"/>
    <property type="molecule type" value="Genomic_DNA"/>
</dbReference>
<gene>
    <name evidence="3" type="ORF">EVAR_52343_1</name>
</gene>
<keyword evidence="4" id="KW-1185">Reference proteome</keyword>
<sequence length="376" mass="40456">MADKDKDEAAIFTPRQSICRTRPSGVTILDDRPITAMVGKRPRESPGEELPPMRQRRDTEVSELVAEGTESALKMASKEELLGRAHESVRAIFGIVAGPGSKINKADTNSVASHGHNILAVMAALNLRLAEAELAVASAKSEAAKAISTGVVQAPATTTRSYAATLKLPGPERAAPERKKPSDGPMLAFYPVAEQSVAIKSAEETKSLEERNGPHFDAGPSIEGRTADAQGDGAAQPQTTCGAAKPIGRPTGEAVITALYEQNMRIKYPDWSLDRLKKSCRVAFKKSRREGSTTTVVLECEPELYEVLVTLDRAYIGWEAVPICDTVCGKCAATGHRLADCQSTVTRCATCHRFGRREAETHATASRDCPARRFAE</sequence>
<organism evidence="3 4">
    <name type="scientific">Eumeta variegata</name>
    <name type="common">Bagworm moth</name>
    <name type="synonym">Eumeta japonica</name>
    <dbReference type="NCBI Taxonomy" id="151549"/>
    <lineage>
        <taxon>Eukaryota</taxon>
        <taxon>Metazoa</taxon>
        <taxon>Ecdysozoa</taxon>
        <taxon>Arthropoda</taxon>
        <taxon>Hexapoda</taxon>
        <taxon>Insecta</taxon>
        <taxon>Pterygota</taxon>
        <taxon>Neoptera</taxon>
        <taxon>Endopterygota</taxon>
        <taxon>Lepidoptera</taxon>
        <taxon>Glossata</taxon>
        <taxon>Ditrysia</taxon>
        <taxon>Tineoidea</taxon>
        <taxon>Psychidae</taxon>
        <taxon>Oiketicinae</taxon>
        <taxon>Eumeta</taxon>
    </lineage>
</organism>
<feature type="region of interest" description="Disordered" evidence="2">
    <location>
        <begin position="204"/>
        <end position="247"/>
    </location>
</feature>
<protein>
    <submittedName>
        <fullName evidence="3">Uncharacterized protein</fullName>
    </submittedName>
</protein>